<protein>
    <submittedName>
        <fullName evidence="1">Uncharacterized protein</fullName>
    </submittedName>
</protein>
<sequence length="158" mass="18167">MEMVNLLEGVSKNYKDMMEINWDSGMGIVVKLELGMGIVVKLVRFLDKYKKAIEINWDAGMRIVMEMVKLLEWVSGKDRDSDGIGETFEGDVRMYKDVMEINWDSGMGMGIVVKLVRFLEKYKKAMEINWDTGMGIVTEMVKLLEGMSEECEDVMEIN</sequence>
<gene>
    <name evidence="1" type="ORF">H0E87_001550</name>
</gene>
<proteinExistence type="predicted"/>
<reference evidence="1" key="1">
    <citation type="journal article" date="2021" name="J. Hered.">
        <title>Genome Assembly of Salicaceae Populus deltoides (Eastern Cottonwood) I-69 Based on Nanopore Sequencing and Hi-C Technologies.</title>
        <authorList>
            <person name="Bai S."/>
            <person name="Wu H."/>
            <person name="Zhang J."/>
            <person name="Pan Z."/>
            <person name="Zhao W."/>
            <person name="Li Z."/>
            <person name="Tong C."/>
        </authorList>
    </citation>
    <scope>NUCLEOTIDE SEQUENCE</scope>
    <source>
        <tissue evidence="1">Leaf</tissue>
    </source>
</reference>
<evidence type="ECO:0000313" key="2">
    <source>
        <dbReference type="Proteomes" id="UP000807159"/>
    </source>
</evidence>
<organism evidence="1 2">
    <name type="scientific">Populus deltoides</name>
    <name type="common">Eastern poplar</name>
    <name type="synonym">Eastern cottonwood</name>
    <dbReference type="NCBI Taxonomy" id="3696"/>
    <lineage>
        <taxon>Eukaryota</taxon>
        <taxon>Viridiplantae</taxon>
        <taxon>Streptophyta</taxon>
        <taxon>Embryophyta</taxon>
        <taxon>Tracheophyta</taxon>
        <taxon>Spermatophyta</taxon>
        <taxon>Magnoliopsida</taxon>
        <taxon>eudicotyledons</taxon>
        <taxon>Gunneridae</taxon>
        <taxon>Pentapetalae</taxon>
        <taxon>rosids</taxon>
        <taxon>fabids</taxon>
        <taxon>Malpighiales</taxon>
        <taxon>Salicaceae</taxon>
        <taxon>Saliceae</taxon>
        <taxon>Populus</taxon>
    </lineage>
</organism>
<dbReference type="AlphaFoldDB" id="A0A8T2ZRQ7"/>
<keyword evidence="2" id="KW-1185">Reference proteome</keyword>
<evidence type="ECO:0000313" key="1">
    <source>
        <dbReference type="EMBL" id="KAH8520127.1"/>
    </source>
</evidence>
<accession>A0A8T2ZRQ7</accession>
<comment type="caution">
    <text evidence="1">The sequence shown here is derived from an EMBL/GenBank/DDBJ whole genome shotgun (WGS) entry which is preliminary data.</text>
</comment>
<name>A0A8T2ZRQ7_POPDE</name>
<dbReference type="Proteomes" id="UP000807159">
    <property type="component" value="Chromosome 1"/>
</dbReference>
<dbReference type="EMBL" id="JACEGQ020000001">
    <property type="protein sequence ID" value="KAH8520127.1"/>
    <property type="molecule type" value="Genomic_DNA"/>
</dbReference>